<comment type="caution">
    <text evidence="1">The sequence shown here is derived from an EMBL/GenBank/DDBJ whole genome shotgun (WGS) entry which is preliminary data.</text>
</comment>
<reference evidence="1 2" key="1">
    <citation type="submission" date="2019-02" db="EMBL/GenBank/DDBJ databases">
        <title>Genomic Encyclopedia of Type Strains, Phase IV (KMG-IV): sequencing the most valuable type-strain genomes for metagenomic binning, comparative biology and taxonomic classification.</title>
        <authorList>
            <person name="Goeker M."/>
        </authorList>
    </citation>
    <scope>NUCLEOTIDE SEQUENCE [LARGE SCALE GENOMIC DNA]</scope>
    <source>
        <strain evidence="1 2">DSM 101727</strain>
    </source>
</reference>
<proteinExistence type="predicted"/>
<organism evidence="1 2">
    <name type="scientific">Herbihabitans rhizosphaerae</name>
    <dbReference type="NCBI Taxonomy" id="1872711"/>
    <lineage>
        <taxon>Bacteria</taxon>
        <taxon>Bacillati</taxon>
        <taxon>Actinomycetota</taxon>
        <taxon>Actinomycetes</taxon>
        <taxon>Pseudonocardiales</taxon>
        <taxon>Pseudonocardiaceae</taxon>
        <taxon>Herbihabitans</taxon>
    </lineage>
</organism>
<keyword evidence="2" id="KW-1185">Reference proteome</keyword>
<evidence type="ECO:0000313" key="1">
    <source>
        <dbReference type="EMBL" id="RZS45189.1"/>
    </source>
</evidence>
<dbReference type="EMBL" id="SGWQ01000001">
    <property type="protein sequence ID" value="RZS45189.1"/>
    <property type="molecule type" value="Genomic_DNA"/>
</dbReference>
<gene>
    <name evidence="1" type="ORF">EV193_1011076</name>
</gene>
<dbReference type="Proteomes" id="UP000294257">
    <property type="component" value="Unassembled WGS sequence"/>
</dbReference>
<accession>A0A4Q7L677</accession>
<dbReference type="AlphaFoldDB" id="A0A4Q7L677"/>
<evidence type="ECO:0000313" key="2">
    <source>
        <dbReference type="Proteomes" id="UP000294257"/>
    </source>
</evidence>
<name>A0A4Q7L677_9PSEU</name>
<protein>
    <submittedName>
        <fullName evidence="1">Uncharacterized protein</fullName>
    </submittedName>
</protein>
<sequence>MWVDKVYDDNDEEAYRTIYFAYLKARGRSTDRGGEADFEALPDGGYLLRDRENELRLADDTDREAFVAYLVERCCGSRFKDMAEWENRMHDVFMDDLRFL</sequence>